<keyword evidence="2" id="KW-0732">Signal</keyword>
<accession>A0A0C9USX1</accession>
<dbReference type="EMBL" id="KN837110">
    <property type="protein sequence ID" value="KIJ45933.1"/>
    <property type="molecule type" value="Genomic_DNA"/>
</dbReference>
<feature type="chain" id="PRO_5002204359" evidence="2">
    <location>
        <begin position="20"/>
        <end position="241"/>
    </location>
</feature>
<evidence type="ECO:0000313" key="3">
    <source>
        <dbReference type="EMBL" id="KIJ45933.1"/>
    </source>
</evidence>
<keyword evidence="4" id="KW-1185">Reference proteome</keyword>
<feature type="region of interest" description="Disordered" evidence="1">
    <location>
        <begin position="56"/>
        <end position="85"/>
    </location>
</feature>
<evidence type="ECO:0000256" key="1">
    <source>
        <dbReference type="SAM" id="MobiDB-lite"/>
    </source>
</evidence>
<name>A0A0C9USX1_SPHS4</name>
<feature type="region of interest" description="Disordered" evidence="1">
    <location>
        <begin position="178"/>
        <end position="241"/>
    </location>
</feature>
<feature type="signal peptide" evidence="2">
    <location>
        <begin position="1"/>
        <end position="19"/>
    </location>
</feature>
<dbReference type="AlphaFoldDB" id="A0A0C9USX1"/>
<evidence type="ECO:0000256" key="2">
    <source>
        <dbReference type="SAM" id="SignalP"/>
    </source>
</evidence>
<reference evidence="3 4" key="1">
    <citation type="submission" date="2014-06" db="EMBL/GenBank/DDBJ databases">
        <title>Evolutionary Origins and Diversification of the Mycorrhizal Mutualists.</title>
        <authorList>
            <consortium name="DOE Joint Genome Institute"/>
            <consortium name="Mycorrhizal Genomics Consortium"/>
            <person name="Kohler A."/>
            <person name="Kuo A."/>
            <person name="Nagy L.G."/>
            <person name="Floudas D."/>
            <person name="Copeland A."/>
            <person name="Barry K.W."/>
            <person name="Cichocki N."/>
            <person name="Veneault-Fourrey C."/>
            <person name="LaButti K."/>
            <person name="Lindquist E.A."/>
            <person name="Lipzen A."/>
            <person name="Lundell T."/>
            <person name="Morin E."/>
            <person name="Murat C."/>
            <person name="Riley R."/>
            <person name="Ohm R."/>
            <person name="Sun H."/>
            <person name="Tunlid A."/>
            <person name="Henrissat B."/>
            <person name="Grigoriev I.V."/>
            <person name="Hibbett D.S."/>
            <person name="Martin F."/>
        </authorList>
    </citation>
    <scope>NUCLEOTIDE SEQUENCE [LARGE SCALE GENOMIC DNA]</scope>
    <source>
        <strain evidence="3 4">SS14</strain>
    </source>
</reference>
<protein>
    <submittedName>
        <fullName evidence="3">Uncharacterized protein</fullName>
    </submittedName>
</protein>
<evidence type="ECO:0000313" key="4">
    <source>
        <dbReference type="Proteomes" id="UP000054279"/>
    </source>
</evidence>
<dbReference type="HOGENOM" id="CLU_1152373_0_0_1"/>
<gene>
    <name evidence="3" type="ORF">M422DRAFT_66956</name>
</gene>
<dbReference type="Proteomes" id="UP000054279">
    <property type="component" value="Unassembled WGS sequence"/>
</dbReference>
<organism evidence="3 4">
    <name type="scientific">Sphaerobolus stellatus (strain SS14)</name>
    <dbReference type="NCBI Taxonomy" id="990650"/>
    <lineage>
        <taxon>Eukaryota</taxon>
        <taxon>Fungi</taxon>
        <taxon>Dikarya</taxon>
        <taxon>Basidiomycota</taxon>
        <taxon>Agaricomycotina</taxon>
        <taxon>Agaricomycetes</taxon>
        <taxon>Phallomycetidae</taxon>
        <taxon>Geastrales</taxon>
        <taxon>Sphaerobolaceae</taxon>
        <taxon>Sphaerobolus</taxon>
    </lineage>
</organism>
<proteinExistence type="predicted"/>
<sequence length="241" mass="25747">MRYLSLFVAIALSITGALASPAMQDTNNPMINHPDSPHMKTDISKIHPPVILSSDMDTEERWNKPPPSSPPHHDKKPPRPNGNPGNPGGVYICEAPYWEGYCKYYTFPFNSCIGLLGLGWAGRVESIGPDYYNYIIGYTNPDCTGKTVTLYYPGTANLAEHGWGGAIASIQVFPTAKPPGPPVPSGPYPPPPPGPYPPPPPPGPYPPPPSDPYAPPPPGPYPPPPPGPYPPPPPPPSGGWK</sequence>